<dbReference type="AlphaFoldDB" id="A0A0S2HXP5"/>
<dbReference type="KEGG" id="blq:L21SP5_01151"/>
<accession>A0A0S2HXP5</accession>
<dbReference type="RefSeq" id="WP_057952325.1">
    <property type="nucleotide sequence ID" value="NZ_CP013118.1"/>
</dbReference>
<evidence type="ECO:0000259" key="1">
    <source>
        <dbReference type="Pfam" id="PF09851"/>
    </source>
</evidence>
<dbReference type="Proteomes" id="UP000064893">
    <property type="component" value="Chromosome"/>
</dbReference>
<dbReference type="Pfam" id="PF09851">
    <property type="entry name" value="SHOCT"/>
    <property type="match status" value="1"/>
</dbReference>
<organism evidence="2 3">
    <name type="scientific">Salinivirga cyanobacteriivorans</name>
    <dbReference type="NCBI Taxonomy" id="1307839"/>
    <lineage>
        <taxon>Bacteria</taxon>
        <taxon>Pseudomonadati</taxon>
        <taxon>Bacteroidota</taxon>
        <taxon>Bacteroidia</taxon>
        <taxon>Bacteroidales</taxon>
        <taxon>Salinivirgaceae</taxon>
        <taxon>Salinivirga</taxon>
    </lineage>
</organism>
<sequence>MKNEENYPNKFKAGYFLRILKGEYNPFNPTVIIIDKDFLEIKKRNNFLISVDTDSYHWEDLDAITIDKHLFGASIIINRDNKNPYNGFSKRKAKTIYDLIKPKIHATSQKGVADSITSAIKDAIGTNTNTSTTSIADELKKLKDLANQGVISEDEFNTQKQKLMNS</sequence>
<dbReference type="InterPro" id="IPR018649">
    <property type="entry name" value="SHOCT"/>
</dbReference>
<protein>
    <recommendedName>
        <fullName evidence="1">SHOCT domain-containing protein</fullName>
    </recommendedName>
</protein>
<reference evidence="2 3" key="1">
    <citation type="submission" date="2015-11" db="EMBL/GenBank/DDBJ databases">
        <title>Description and complete genome sequence of a novel strain predominating in hypersaline microbial mats and representing a new family of the Bacteriodetes phylum.</title>
        <authorList>
            <person name="Spring S."/>
            <person name="Bunk B."/>
            <person name="Sproer C."/>
            <person name="Klenk H.-P."/>
        </authorList>
    </citation>
    <scope>NUCLEOTIDE SEQUENCE [LARGE SCALE GENOMIC DNA]</scope>
    <source>
        <strain evidence="2 3">L21-Spi-D4</strain>
    </source>
</reference>
<name>A0A0S2HXP5_9BACT</name>
<dbReference type="EMBL" id="CP013118">
    <property type="protein sequence ID" value="ALO14810.1"/>
    <property type="molecule type" value="Genomic_DNA"/>
</dbReference>
<proteinExistence type="predicted"/>
<keyword evidence="3" id="KW-1185">Reference proteome</keyword>
<dbReference type="OrthoDB" id="1448088at2"/>
<gene>
    <name evidence="2" type="ORF">L21SP5_01151</name>
</gene>
<evidence type="ECO:0000313" key="3">
    <source>
        <dbReference type="Proteomes" id="UP000064893"/>
    </source>
</evidence>
<evidence type="ECO:0000313" key="2">
    <source>
        <dbReference type="EMBL" id="ALO14810.1"/>
    </source>
</evidence>
<feature type="domain" description="SHOCT" evidence="1">
    <location>
        <begin position="137"/>
        <end position="164"/>
    </location>
</feature>